<sequence>MDDNSETKSLVQHDTHRPRIGFLSLPLEMRWEIYTYLLFLVDPINTAGHSHPSNPKVYPQILSVCRQTHWEAHEMLYRLNTFLAHPSLLTSFPRLREDYSPVVSSAMASLVRRAVLRVRLDIKPGFTRAAAAESLSGLEHLEVEVWQADYRCAGREVLELLEDVRGCRSAVVSGSTGGFQCYARWLEETMMKPLGAPHEDYDGEVGDVSPVSPLRD</sequence>
<accession>W3X224</accession>
<protein>
    <submittedName>
        <fullName evidence="2">Uncharacterized protein</fullName>
    </submittedName>
</protein>
<dbReference type="PANTHER" id="PTHR42085:SF4">
    <property type="entry name" value="F-BOX DOMAIN-CONTAINING PROTEIN"/>
    <property type="match status" value="1"/>
</dbReference>
<dbReference type="OrthoDB" id="2951834at2759"/>
<evidence type="ECO:0000313" key="3">
    <source>
        <dbReference type="Proteomes" id="UP000030651"/>
    </source>
</evidence>
<dbReference type="RefSeq" id="XP_007834431.1">
    <property type="nucleotide sequence ID" value="XM_007836240.1"/>
</dbReference>
<dbReference type="eggNOG" id="ENOG502SQUF">
    <property type="taxonomic scope" value="Eukaryota"/>
</dbReference>
<dbReference type="EMBL" id="KI912113">
    <property type="protein sequence ID" value="ETS80130.1"/>
    <property type="molecule type" value="Genomic_DNA"/>
</dbReference>
<name>W3X224_PESFW</name>
<evidence type="ECO:0000313" key="2">
    <source>
        <dbReference type="EMBL" id="ETS80130.1"/>
    </source>
</evidence>
<reference evidence="3" key="1">
    <citation type="journal article" date="2015" name="BMC Genomics">
        <title>Genomic and transcriptomic analysis of the endophytic fungus Pestalotiopsis fici reveals its lifestyle and high potential for synthesis of natural products.</title>
        <authorList>
            <person name="Wang X."/>
            <person name="Zhang X."/>
            <person name="Liu L."/>
            <person name="Xiang M."/>
            <person name="Wang W."/>
            <person name="Sun X."/>
            <person name="Che Y."/>
            <person name="Guo L."/>
            <person name="Liu G."/>
            <person name="Guo L."/>
            <person name="Wang C."/>
            <person name="Yin W.B."/>
            <person name="Stadler M."/>
            <person name="Zhang X."/>
            <person name="Liu X."/>
        </authorList>
    </citation>
    <scope>NUCLEOTIDE SEQUENCE [LARGE SCALE GENOMIC DNA]</scope>
    <source>
        <strain evidence="3">W106-1 / CGMCC3.15140</strain>
    </source>
</reference>
<dbReference type="KEGG" id="pfy:PFICI_07659"/>
<dbReference type="AlphaFoldDB" id="W3X224"/>
<dbReference type="PANTHER" id="PTHR42085">
    <property type="entry name" value="F-BOX DOMAIN-CONTAINING PROTEIN"/>
    <property type="match status" value="1"/>
</dbReference>
<keyword evidence="3" id="KW-1185">Reference proteome</keyword>
<proteinExistence type="predicted"/>
<dbReference type="OMA" id="PYTRCGR"/>
<dbReference type="InParanoid" id="W3X224"/>
<gene>
    <name evidence="2" type="ORF">PFICI_07659</name>
</gene>
<dbReference type="HOGENOM" id="CLU_075891_0_0_1"/>
<dbReference type="InterPro" id="IPR038883">
    <property type="entry name" value="AN11006-like"/>
</dbReference>
<organism evidence="2 3">
    <name type="scientific">Pestalotiopsis fici (strain W106-1 / CGMCC3.15140)</name>
    <dbReference type="NCBI Taxonomy" id="1229662"/>
    <lineage>
        <taxon>Eukaryota</taxon>
        <taxon>Fungi</taxon>
        <taxon>Dikarya</taxon>
        <taxon>Ascomycota</taxon>
        <taxon>Pezizomycotina</taxon>
        <taxon>Sordariomycetes</taxon>
        <taxon>Xylariomycetidae</taxon>
        <taxon>Amphisphaeriales</taxon>
        <taxon>Sporocadaceae</taxon>
        <taxon>Pestalotiopsis</taxon>
    </lineage>
</organism>
<dbReference type="GeneID" id="19272672"/>
<feature type="region of interest" description="Disordered" evidence="1">
    <location>
        <begin position="196"/>
        <end position="216"/>
    </location>
</feature>
<dbReference type="Proteomes" id="UP000030651">
    <property type="component" value="Unassembled WGS sequence"/>
</dbReference>
<evidence type="ECO:0000256" key="1">
    <source>
        <dbReference type="SAM" id="MobiDB-lite"/>
    </source>
</evidence>